<organism evidence="1 2">
    <name type="scientific">Pluteus cervinus</name>
    <dbReference type="NCBI Taxonomy" id="181527"/>
    <lineage>
        <taxon>Eukaryota</taxon>
        <taxon>Fungi</taxon>
        <taxon>Dikarya</taxon>
        <taxon>Basidiomycota</taxon>
        <taxon>Agaricomycotina</taxon>
        <taxon>Agaricomycetes</taxon>
        <taxon>Agaricomycetidae</taxon>
        <taxon>Agaricales</taxon>
        <taxon>Pluteineae</taxon>
        <taxon>Pluteaceae</taxon>
        <taxon>Pluteus</taxon>
    </lineage>
</organism>
<gene>
    <name evidence="1" type="ORF">BDN72DRAFT_782173</name>
</gene>
<dbReference type="EMBL" id="ML209410">
    <property type="protein sequence ID" value="TFK58372.1"/>
    <property type="molecule type" value="Genomic_DNA"/>
</dbReference>
<accession>A0ACD3A0F7</accession>
<feature type="non-terminal residue" evidence="1">
    <location>
        <position position="1"/>
    </location>
</feature>
<name>A0ACD3A0F7_9AGAR</name>
<proteinExistence type="predicted"/>
<dbReference type="Proteomes" id="UP000308600">
    <property type="component" value="Unassembled WGS sequence"/>
</dbReference>
<keyword evidence="2" id="KW-1185">Reference proteome</keyword>
<protein>
    <submittedName>
        <fullName evidence="1">Uncharacterized protein</fullName>
    </submittedName>
</protein>
<evidence type="ECO:0000313" key="2">
    <source>
        <dbReference type="Proteomes" id="UP000308600"/>
    </source>
</evidence>
<reference evidence="1 2" key="1">
    <citation type="journal article" date="2019" name="Nat. Ecol. Evol.">
        <title>Megaphylogeny resolves global patterns of mushroom evolution.</title>
        <authorList>
            <person name="Varga T."/>
            <person name="Krizsan K."/>
            <person name="Foldi C."/>
            <person name="Dima B."/>
            <person name="Sanchez-Garcia M."/>
            <person name="Sanchez-Ramirez S."/>
            <person name="Szollosi G.J."/>
            <person name="Szarkandi J.G."/>
            <person name="Papp V."/>
            <person name="Albert L."/>
            <person name="Andreopoulos W."/>
            <person name="Angelini C."/>
            <person name="Antonin V."/>
            <person name="Barry K.W."/>
            <person name="Bougher N.L."/>
            <person name="Buchanan P."/>
            <person name="Buyck B."/>
            <person name="Bense V."/>
            <person name="Catcheside P."/>
            <person name="Chovatia M."/>
            <person name="Cooper J."/>
            <person name="Damon W."/>
            <person name="Desjardin D."/>
            <person name="Finy P."/>
            <person name="Geml J."/>
            <person name="Haridas S."/>
            <person name="Hughes K."/>
            <person name="Justo A."/>
            <person name="Karasinski D."/>
            <person name="Kautmanova I."/>
            <person name="Kiss B."/>
            <person name="Kocsube S."/>
            <person name="Kotiranta H."/>
            <person name="LaButti K.M."/>
            <person name="Lechner B.E."/>
            <person name="Liimatainen K."/>
            <person name="Lipzen A."/>
            <person name="Lukacs Z."/>
            <person name="Mihaltcheva S."/>
            <person name="Morgado L.N."/>
            <person name="Niskanen T."/>
            <person name="Noordeloos M.E."/>
            <person name="Ohm R.A."/>
            <person name="Ortiz-Santana B."/>
            <person name="Ovrebo C."/>
            <person name="Racz N."/>
            <person name="Riley R."/>
            <person name="Savchenko A."/>
            <person name="Shiryaev A."/>
            <person name="Soop K."/>
            <person name="Spirin V."/>
            <person name="Szebenyi C."/>
            <person name="Tomsovsky M."/>
            <person name="Tulloss R.E."/>
            <person name="Uehling J."/>
            <person name="Grigoriev I.V."/>
            <person name="Vagvolgyi C."/>
            <person name="Papp T."/>
            <person name="Martin F.M."/>
            <person name="Miettinen O."/>
            <person name="Hibbett D.S."/>
            <person name="Nagy L.G."/>
        </authorList>
    </citation>
    <scope>NUCLEOTIDE SEQUENCE [LARGE SCALE GENOMIC DNA]</scope>
    <source>
        <strain evidence="1 2">NL-1719</strain>
    </source>
</reference>
<evidence type="ECO:0000313" key="1">
    <source>
        <dbReference type="EMBL" id="TFK58372.1"/>
    </source>
</evidence>
<sequence>GDSAPEDLHPTRAHKIGVKRVNYGQRLPYECKDSAKDPEECELLSQIVAPIVEYLEEHLPTLLPEEYPVWVTYANSLPLAGIPAAYPFTGLVINFCVSTSAHRDHNDEGLCAVIPFGEYDGGQLCLFEPGLVLDIKPGDIVIFPSADITHFNLHFNGERGSFVFYSDKRMADWIEGCNGWSDYIARHSRSTDRDVPMETVPIKLNFPDI</sequence>